<dbReference type="CDD" id="cd03794">
    <property type="entry name" value="GT4_WbuB-like"/>
    <property type="match status" value="1"/>
</dbReference>
<sequence>MAKRLPDDFDVVFVYQLSPVLMAIPGIKYARKNKTPLLLYCCDLWPESMKLIVKKERSFFFQIIKKISTSIYMDCSRILTQSSSFVSYMERVHMISSDKLSYLPAFASDDYLEANFTPDDSTVDFIFLGNVGIAQNLEEVIEAVATLGDLQRFILHIVGDGSSLAGLKLKVSNMGLDEKVRFYGRRPVEEMPNFYKLADACIVSLKSDNLTGLTLPSKVQGYMAAGKPIIGMIDGPAKEVIQKSGCGICVPSGDVQGMSNAMREFITHKDRYKNCGANGRKYFADHFSKRVFMSTLYNELNELRSKRNVPVF</sequence>
<dbReference type="Pfam" id="PF00534">
    <property type="entry name" value="Glycos_transf_1"/>
    <property type="match status" value="1"/>
</dbReference>
<dbReference type="PANTHER" id="PTHR12526">
    <property type="entry name" value="GLYCOSYLTRANSFERASE"/>
    <property type="match status" value="1"/>
</dbReference>
<dbReference type="GO" id="GO:0016757">
    <property type="term" value="F:glycosyltransferase activity"/>
    <property type="evidence" value="ECO:0007669"/>
    <property type="project" value="InterPro"/>
</dbReference>
<evidence type="ECO:0000259" key="1">
    <source>
        <dbReference type="Pfam" id="PF00534"/>
    </source>
</evidence>
<name>A0A645CI47_9ZZZZ</name>
<reference evidence="2" key="1">
    <citation type="submission" date="2019-08" db="EMBL/GenBank/DDBJ databases">
        <authorList>
            <person name="Kucharzyk K."/>
            <person name="Murdoch R.W."/>
            <person name="Higgins S."/>
            <person name="Loffler F."/>
        </authorList>
    </citation>
    <scope>NUCLEOTIDE SEQUENCE</scope>
</reference>
<dbReference type="PANTHER" id="PTHR12526:SF609">
    <property type="entry name" value="LIPOPOLYSACCHARIDE BIOSYNTHESIS PROTEIN"/>
    <property type="match status" value="1"/>
</dbReference>
<dbReference type="EMBL" id="VSSQ01027396">
    <property type="protein sequence ID" value="MPM76625.1"/>
    <property type="molecule type" value="Genomic_DNA"/>
</dbReference>
<evidence type="ECO:0000313" key="2">
    <source>
        <dbReference type="EMBL" id="MPM76625.1"/>
    </source>
</evidence>
<dbReference type="SUPFAM" id="SSF53756">
    <property type="entry name" value="UDP-Glycosyltransferase/glycogen phosphorylase"/>
    <property type="match status" value="1"/>
</dbReference>
<gene>
    <name evidence="2" type="ORF">SDC9_123624</name>
</gene>
<feature type="domain" description="Glycosyl transferase family 1" evidence="1">
    <location>
        <begin position="121"/>
        <end position="281"/>
    </location>
</feature>
<organism evidence="2">
    <name type="scientific">bioreactor metagenome</name>
    <dbReference type="NCBI Taxonomy" id="1076179"/>
    <lineage>
        <taxon>unclassified sequences</taxon>
        <taxon>metagenomes</taxon>
        <taxon>ecological metagenomes</taxon>
    </lineage>
</organism>
<accession>A0A645CI47</accession>
<dbReference type="AlphaFoldDB" id="A0A645CI47"/>
<protein>
    <recommendedName>
        <fullName evidence="1">Glycosyl transferase family 1 domain-containing protein</fullName>
    </recommendedName>
</protein>
<proteinExistence type="predicted"/>
<dbReference type="Gene3D" id="3.40.50.2000">
    <property type="entry name" value="Glycogen Phosphorylase B"/>
    <property type="match status" value="2"/>
</dbReference>
<comment type="caution">
    <text evidence="2">The sequence shown here is derived from an EMBL/GenBank/DDBJ whole genome shotgun (WGS) entry which is preliminary data.</text>
</comment>
<dbReference type="InterPro" id="IPR001296">
    <property type="entry name" value="Glyco_trans_1"/>
</dbReference>